<organism evidence="2">
    <name type="scientific">hydrothermal vent metagenome</name>
    <dbReference type="NCBI Taxonomy" id="652676"/>
    <lineage>
        <taxon>unclassified sequences</taxon>
        <taxon>metagenomes</taxon>
        <taxon>ecological metagenomes</taxon>
    </lineage>
</organism>
<name>A0A3B0XR96_9ZZZZ</name>
<dbReference type="GO" id="GO:0003677">
    <property type="term" value="F:DNA binding"/>
    <property type="evidence" value="ECO:0007669"/>
    <property type="project" value="InterPro"/>
</dbReference>
<reference evidence="2" key="1">
    <citation type="submission" date="2018-06" db="EMBL/GenBank/DDBJ databases">
        <authorList>
            <person name="Zhirakovskaya E."/>
        </authorList>
    </citation>
    <scope>NUCLEOTIDE SEQUENCE</scope>
</reference>
<feature type="domain" description="Helix-hairpin-helix DNA-binding motif class 1" evidence="1">
    <location>
        <begin position="68"/>
        <end position="87"/>
    </location>
</feature>
<dbReference type="PANTHER" id="PTHR21180">
    <property type="entry name" value="ENDONUCLEASE/EXONUCLEASE/PHOSPHATASE FAMILY DOMAIN-CONTAINING PROTEIN 1"/>
    <property type="match status" value="1"/>
</dbReference>
<dbReference type="NCBIfam" id="TIGR00426">
    <property type="entry name" value="competence protein ComEA helix-hairpin-helix repeat region"/>
    <property type="match status" value="1"/>
</dbReference>
<protein>
    <recommendedName>
        <fullName evidence="1">Helix-hairpin-helix DNA-binding motif class 1 domain-containing protein</fullName>
    </recommendedName>
</protein>
<dbReference type="PANTHER" id="PTHR21180:SF32">
    <property type="entry name" value="ENDONUCLEASE_EXONUCLEASE_PHOSPHATASE FAMILY DOMAIN-CONTAINING PROTEIN 1"/>
    <property type="match status" value="1"/>
</dbReference>
<dbReference type="EMBL" id="UOFH01000327">
    <property type="protein sequence ID" value="VAW65767.1"/>
    <property type="molecule type" value="Genomic_DNA"/>
</dbReference>
<accession>A0A3B0XR96</accession>
<dbReference type="InterPro" id="IPR010994">
    <property type="entry name" value="RuvA_2-like"/>
</dbReference>
<proteinExistence type="predicted"/>
<dbReference type="GO" id="GO:0015627">
    <property type="term" value="C:type II protein secretion system complex"/>
    <property type="evidence" value="ECO:0007669"/>
    <property type="project" value="TreeGrafter"/>
</dbReference>
<evidence type="ECO:0000259" key="1">
    <source>
        <dbReference type="SMART" id="SM00278"/>
    </source>
</evidence>
<feature type="domain" description="Helix-hairpin-helix DNA-binding motif class 1" evidence="1">
    <location>
        <begin position="38"/>
        <end position="57"/>
    </location>
</feature>
<dbReference type="Pfam" id="PF12836">
    <property type="entry name" value="HHH_3"/>
    <property type="match status" value="1"/>
</dbReference>
<dbReference type="Gene3D" id="1.10.150.280">
    <property type="entry name" value="AF1531-like domain"/>
    <property type="match status" value="1"/>
</dbReference>
<dbReference type="GO" id="GO:0015628">
    <property type="term" value="P:protein secretion by the type II secretion system"/>
    <property type="evidence" value="ECO:0007669"/>
    <property type="project" value="TreeGrafter"/>
</dbReference>
<gene>
    <name evidence="2" type="ORF">MNBD_GAMMA08-2575</name>
</gene>
<dbReference type="InterPro" id="IPR003583">
    <property type="entry name" value="Hlx-hairpin-Hlx_DNA-bd_motif"/>
</dbReference>
<sequence length="90" mass="9820">MKIMKAVVLSVIMFCAIPFYTGLAWSGQVSINSAEASALAAELKGIGEKKAQAIVDYRKQNGPFKSIDDLEKVKGISFKTIEANRKNLNL</sequence>
<dbReference type="GO" id="GO:0006281">
    <property type="term" value="P:DNA repair"/>
    <property type="evidence" value="ECO:0007669"/>
    <property type="project" value="InterPro"/>
</dbReference>
<dbReference type="SUPFAM" id="SSF47781">
    <property type="entry name" value="RuvA domain 2-like"/>
    <property type="match status" value="1"/>
</dbReference>
<dbReference type="SMART" id="SM00278">
    <property type="entry name" value="HhH1"/>
    <property type="match status" value="2"/>
</dbReference>
<dbReference type="AlphaFoldDB" id="A0A3B0XR96"/>
<dbReference type="InterPro" id="IPR051675">
    <property type="entry name" value="Endo/Exo/Phosphatase_dom_1"/>
</dbReference>
<evidence type="ECO:0000313" key="2">
    <source>
        <dbReference type="EMBL" id="VAW65767.1"/>
    </source>
</evidence>
<dbReference type="InterPro" id="IPR004509">
    <property type="entry name" value="Competence_ComEA_HhH"/>
</dbReference>